<sequence length="180" mass="19684">MHEHAKTGSWTHLRTKKERCFLYFHIFGYDGGPPITKDRGSAPSVDNCHIPGKAVADRASTLASLTRSEPCLSVPAGTSEASHNPPRSRCTSCFSGSTICWIRVLAWSLYCLVSVIQLGMIHDRCESGRLQGVPTASPRINFALFFCGSRFEGAQVVMSHPGAPSRGYKNPPASRTHPFH</sequence>
<dbReference type="EMBL" id="DS028097">
    <property type="protein sequence ID" value="KMP07417.1"/>
    <property type="molecule type" value="Genomic_DNA"/>
</dbReference>
<dbReference type="AlphaFoldDB" id="A0A0J7BBI4"/>
<keyword evidence="2" id="KW-0472">Membrane</keyword>
<feature type="region of interest" description="Disordered" evidence="1">
    <location>
        <begin position="161"/>
        <end position="180"/>
    </location>
</feature>
<gene>
    <name evidence="3" type="ORF">CIRG_07098</name>
</gene>
<evidence type="ECO:0000256" key="2">
    <source>
        <dbReference type="SAM" id="Phobius"/>
    </source>
</evidence>
<evidence type="ECO:0000313" key="3">
    <source>
        <dbReference type="EMBL" id="KMP07417.1"/>
    </source>
</evidence>
<feature type="transmembrane region" description="Helical" evidence="2">
    <location>
        <begin position="101"/>
        <end position="121"/>
    </location>
</feature>
<name>A0A0J7BBI4_COCIT</name>
<keyword evidence="2" id="KW-1133">Transmembrane helix</keyword>
<evidence type="ECO:0000313" key="4">
    <source>
        <dbReference type="Proteomes" id="UP000054565"/>
    </source>
</evidence>
<accession>A0A0J7BBI4</accession>
<organism evidence="3 4">
    <name type="scientific">Coccidioides immitis RMSCC 2394</name>
    <dbReference type="NCBI Taxonomy" id="404692"/>
    <lineage>
        <taxon>Eukaryota</taxon>
        <taxon>Fungi</taxon>
        <taxon>Dikarya</taxon>
        <taxon>Ascomycota</taxon>
        <taxon>Pezizomycotina</taxon>
        <taxon>Eurotiomycetes</taxon>
        <taxon>Eurotiomycetidae</taxon>
        <taxon>Onygenales</taxon>
        <taxon>Onygenaceae</taxon>
        <taxon>Coccidioides</taxon>
    </lineage>
</organism>
<reference evidence="4" key="1">
    <citation type="journal article" date="2010" name="Genome Res.">
        <title>Population genomic sequencing of Coccidioides fungi reveals recent hybridization and transposon control.</title>
        <authorList>
            <person name="Neafsey D.E."/>
            <person name="Barker B.M."/>
            <person name="Sharpton T.J."/>
            <person name="Stajich J.E."/>
            <person name="Park D.J."/>
            <person name="Whiston E."/>
            <person name="Hung C.-Y."/>
            <person name="McMahan C."/>
            <person name="White J."/>
            <person name="Sykes S."/>
            <person name="Heiman D."/>
            <person name="Young S."/>
            <person name="Zeng Q."/>
            <person name="Abouelleil A."/>
            <person name="Aftuck L."/>
            <person name="Bessette D."/>
            <person name="Brown A."/>
            <person name="FitzGerald M."/>
            <person name="Lui A."/>
            <person name="Macdonald J.P."/>
            <person name="Priest M."/>
            <person name="Orbach M.J."/>
            <person name="Galgiani J.N."/>
            <person name="Kirkland T.N."/>
            <person name="Cole G.T."/>
            <person name="Birren B.W."/>
            <person name="Henn M.R."/>
            <person name="Taylor J.W."/>
            <person name="Rounsley S.D."/>
        </authorList>
    </citation>
    <scope>NUCLEOTIDE SEQUENCE [LARGE SCALE GENOMIC DNA]</scope>
    <source>
        <strain evidence="4">RMSCC 2394</strain>
    </source>
</reference>
<evidence type="ECO:0000256" key="1">
    <source>
        <dbReference type="SAM" id="MobiDB-lite"/>
    </source>
</evidence>
<proteinExistence type="predicted"/>
<protein>
    <submittedName>
        <fullName evidence="3">Uncharacterized protein</fullName>
    </submittedName>
</protein>
<keyword evidence="2" id="KW-0812">Transmembrane</keyword>
<dbReference type="Proteomes" id="UP000054565">
    <property type="component" value="Unassembled WGS sequence"/>
</dbReference>